<name>A0A919PE93_9ACTN</name>
<dbReference type="PANTHER" id="PTHR30136:SF24">
    <property type="entry name" value="HTH-TYPE TRANSCRIPTIONAL REPRESSOR ALLR"/>
    <property type="match status" value="1"/>
</dbReference>
<organism evidence="6 7">
    <name type="scientific">Dactylosporangium siamense</name>
    <dbReference type="NCBI Taxonomy" id="685454"/>
    <lineage>
        <taxon>Bacteria</taxon>
        <taxon>Bacillati</taxon>
        <taxon>Actinomycetota</taxon>
        <taxon>Actinomycetes</taxon>
        <taxon>Micromonosporales</taxon>
        <taxon>Micromonosporaceae</taxon>
        <taxon>Dactylosporangium</taxon>
    </lineage>
</organism>
<evidence type="ECO:0000256" key="3">
    <source>
        <dbReference type="ARBA" id="ARBA00023163"/>
    </source>
</evidence>
<dbReference type="Gene3D" id="3.30.450.40">
    <property type="match status" value="1"/>
</dbReference>
<proteinExistence type="predicted"/>
<dbReference type="InterPro" id="IPR014757">
    <property type="entry name" value="Tscrpt_reg_IclR_C"/>
</dbReference>
<keyword evidence="2" id="KW-0238">DNA-binding</keyword>
<evidence type="ECO:0000259" key="4">
    <source>
        <dbReference type="PROSITE" id="PS51077"/>
    </source>
</evidence>
<gene>
    <name evidence="6" type="ORF">Dsi01nite_006330</name>
</gene>
<keyword evidence="3" id="KW-0804">Transcription</keyword>
<protein>
    <submittedName>
        <fullName evidence="6">IclR family transcriptional regulator</fullName>
    </submittedName>
</protein>
<dbReference type="Pfam" id="PF01614">
    <property type="entry name" value="IclR_C"/>
    <property type="match status" value="1"/>
</dbReference>
<dbReference type="GO" id="GO:0003677">
    <property type="term" value="F:DNA binding"/>
    <property type="evidence" value="ECO:0007669"/>
    <property type="project" value="UniProtKB-KW"/>
</dbReference>
<dbReference type="SMART" id="SM00346">
    <property type="entry name" value="HTH_ICLR"/>
    <property type="match status" value="1"/>
</dbReference>
<evidence type="ECO:0000256" key="1">
    <source>
        <dbReference type="ARBA" id="ARBA00023015"/>
    </source>
</evidence>
<dbReference type="Pfam" id="PF09339">
    <property type="entry name" value="HTH_IclR"/>
    <property type="match status" value="1"/>
</dbReference>
<dbReference type="InterPro" id="IPR005471">
    <property type="entry name" value="Tscrpt_reg_IclR_N"/>
</dbReference>
<keyword evidence="1" id="KW-0805">Transcription regulation</keyword>
<evidence type="ECO:0000256" key="2">
    <source>
        <dbReference type="ARBA" id="ARBA00023125"/>
    </source>
</evidence>
<dbReference type="Gene3D" id="1.10.10.10">
    <property type="entry name" value="Winged helix-like DNA-binding domain superfamily/Winged helix DNA-binding domain"/>
    <property type="match status" value="1"/>
</dbReference>
<comment type="caution">
    <text evidence="6">The sequence shown here is derived from an EMBL/GenBank/DDBJ whole genome shotgun (WGS) entry which is preliminary data.</text>
</comment>
<dbReference type="PANTHER" id="PTHR30136">
    <property type="entry name" value="HELIX-TURN-HELIX TRANSCRIPTIONAL REGULATOR, ICLR FAMILY"/>
    <property type="match status" value="1"/>
</dbReference>
<dbReference type="SUPFAM" id="SSF46785">
    <property type="entry name" value="Winged helix' DNA-binding domain"/>
    <property type="match status" value="1"/>
</dbReference>
<dbReference type="InterPro" id="IPR050707">
    <property type="entry name" value="HTH_MetabolicPath_Reg"/>
</dbReference>
<evidence type="ECO:0000313" key="6">
    <source>
        <dbReference type="EMBL" id="GIG42592.1"/>
    </source>
</evidence>
<sequence length="246" mass="26578">MTVDSAISLLGKAQRIVDVFGTEDDGLSLGELVRRSGLAKATVYRICQELTGWGLLERSGTDYRLGLRLFEIGQRVPRHRILAEAARPHIEDVFLATGESVHLAVRSGLTVLYLEKLGSRRVSRPSRVGGHLPLHSTSTGKVILAHSPQSLTIDVVRGGLTAATPYTVTQPGHLTAQLARVRRDGYFTEFEETRLGYLSVAVPLFGPQRSIVAALAVTAPTHRANVPKLISAIRTAGERVTTALTG</sequence>
<dbReference type="GO" id="GO:0003700">
    <property type="term" value="F:DNA-binding transcription factor activity"/>
    <property type="evidence" value="ECO:0007669"/>
    <property type="project" value="TreeGrafter"/>
</dbReference>
<dbReference type="RefSeq" id="WP_203844480.1">
    <property type="nucleotide sequence ID" value="NZ_BAAAVW010000002.1"/>
</dbReference>
<dbReference type="PROSITE" id="PS51078">
    <property type="entry name" value="ICLR_ED"/>
    <property type="match status" value="1"/>
</dbReference>
<dbReference type="EMBL" id="BONQ01000015">
    <property type="protein sequence ID" value="GIG42592.1"/>
    <property type="molecule type" value="Genomic_DNA"/>
</dbReference>
<dbReference type="PROSITE" id="PS51077">
    <property type="entry name" value="HTH_ICLR"/>
    <property type="match status" value="1"/>
</dbReference>
<feature type="domain" description="HTH iclR-type" evidence="4">
    <location>
        <begin position="7"/>
        <end position="67"/>
    </location>
</feature>
<evidence type="ECO:0000259" key="5">
    <source>
        <dbReference type="PROSITE" id="PS51078"/>
    </source>
</evidence>
<dbReference type="SUPFAM" id="SSF55781">
    <property type="entry name" value="GAF domain-like"/>
    <property type="match status" value="1"/>
</dbReference>
<dbReference type="InterPro" id="IPR036388">
    <property type="entry name" value="WH-like_DNA-bd_sf"/>
</dbReference>
<evidence type="ECO:0000313" key="7">
    <source>
        <dbReference type="Proteomes" id="UP000660611"/>
    </source>
</evidence>
<dbReference type="InterPro" id="IPR036390">
    <property type="entry name" value="WH_DNA-bd_sf"/>
</dbReference>
<dbReference type="InterPro" id="IPR029016">
    <property type="entry name" value="GAF-like_dom_sf"/>
</dbReference>
<feature type="domain" description="IclR-ED" evidence="5">
    <location>
        <begin position="68"/>
        <end position="246"/>
    </location>
</feature>
<dbReference type="Proteomes" id="UP000660611">
    <property type="component" value="Unassembled WGS sequence"/>
</dbReference>
<reference evidence="6" key="1">
    <citation type="submission" date="2021-01" db="EMBL/GenBank/DDBJ databases">
        <title>Whole genome shotgun sequence of Dactylosporangium siamense NBRC 106093.</title>
        <authorList>
            <person name="Komaki H."/>
            <person name="Tamura T."/>
        </authorList>
    </citation>
    <scope>NUCLEOTIDE SEQUENCE</scope>
    <source>
        <strain evidence="6">NBRC 106093</strain>
    </source>
</reference>
<accession>A0A919PE93</accession>
<keyword evidence="7" id="KW-1185">Reference proteome</keyword>
<dbReference type="AlphaFoldDB" id="A0A919PE93"/>
<dbReference type="GO" id="GO:0045892">
    <property type="term" value="P:negative regulation of DNA-templated transcription"/>
    <property type="evidence" value="ECO:0007669"/>
    <property type="project" value="TreeGrafter"/>
</dbReference>